<dbReference type="AlphaFoldDB" id="A0A1B1N8K0"/>
<dbReference type="KEGG" id="serj:SGUI_0348"/>
<dbReference type="InterPro" id="IPR036279">
    <property type="entry name" value="5-3_exonuclease_C_sf"/>
</dbReference>
<evidence type="ECO:0000259" key="7">
    <source>
        <dbReference type="SMART" id="SM00475"/>
    </source>
</evidence>
<dbReference type="SMART" id="SM00279">
    <property type="entry name" value="HhH2"/>
    <property type="match status" value="1"/>
</dbReference>
<keyword evidence="9" id="KW-1185">Reference proteome</keyword>
<dbReference type="SMART" id="SM00475">
    <property type="entry name" value="53EXOc"/>
    <property type="match status" value="1"/>
</dbReference>
<dbReference type="InterPro" id="IPR029060">
    <property type="entry name" value="PIN-like_dom_sf"/>
</dbReference>
<keyword evidence="2" id="KW-0378">Hydrolase</keyword>
<evidence type="ECO:0000313" key="9">
    <source>
        <dbReference type="Proteomes" id="UP000092482"/>
    </source>
</evidence>
<dbReference type="Proteomes" id="UP000092482">
    <property type="component" value="Chromosome"/>
</dbReference>
<dbReference type="GO" id="GO:0016779">
    <property type="term" value="F:nucleotidyltransferase activity"/>
    <property type="evidence" value="ECO:0007669"/>
    <property type="project" value="UniProtKB-KW"/>
</dbReference>
<feature type="domain" description="5'-3' exonuclease" evidence="7">
    <location>
        <begin position="14"/>
        <end position="291"/>
    </location>
</feature>
<dbReference type="PANTHER" id="PTHR42646">
    <property type="entry name" value="FLAP ENDONUCLEASE XNI"/>
    <property type="match status" value="1"/>
</dbReference>
<dbReference type="InterPro" id="IPR020045">
    <property type="entry name" value="DNA_polI_H3TH"/>
</dbReference>
<reference evidence="8 9" key="1">
    <citation type="submission" date="2016-03" db="EMBL/GenBank/DDBJ databases">
        <title>Shallow-sea hydrothermal system.</title>
        <authorList>
            <person name="Tang K."/>
        </authorList>
    </citation>
    <scope>NUCLEOTIDE SEQUENCE [LARGE SCALE GENOMIC DNA]</scope>
    <source>
        <strain evidence="8 9">JLT9</strain>
    </source>
</reference>
<dbReference type="PATRIC" id="fig|1758689.4.peg.355"/>
<keyword evidence="8" id="KW-0808">Transferase</keyword>
<dbReference type="Gene3D" id="1.10.150.20">
    <property type="entry name" value="5' to 3' exonuclease, C-terminal subdomain"/>
    <property type="match status" value="1"/>
</dbReference>
<evidence type="ECO:0000256" key="2">
    <source>
        <dbReference type="ARBA" id="ARBA00022801"/>
    </source>
</evidence>
<dbReference type="CDD" id="cd09898">
    <property type="entry name" value="H3TH_53EXO"/>
    <property type="match status" value="1"/>
</dbReference>
<keyword evidence="8" id="KW-0548">Nucleotidyltransferase</keyword>
<dbReference type="PANTHER" id="PTHR42646:SF2">
    <property type="entry name" value="5'-3' EXONUCLEASE FAMILY PROTEIN"/>
    <property type="match status" value="1"/>
</dbReference>
<evidence type="ECO:0000256" key="3">
    <source>
        <dbReference type="ARBA" id="ARBA00022839"/>
    </source>
</evidence>
<proteinExistence type="predicted"/>
<dbReference type="InterPro" id="IPR002421">
    <property type="entry name" value="5-3_exonuclease"/>
</dbReference>
<name>A0A1B1N8K0_9MICO</name>
<dbReference type="SUPFAM" id="SSF47807">
    <property type="entry name" value="5' to 3' exonuclease, C-terminal subdomain"/>
    <property type="match status" value="1"/>
</dbReference>
<dbReference type="Pfam" id="PF02739">
    <property type="entry name" value="5_3_exonuc_N"/>
    <property type="match status" value="1"/>
</dbReference>
<keyword evidence="4" id="KW-0238">DNA-binding</keyword>
<dbReference type="InterPro" id="IPR020046">
    <property type="entry name" value="5-3_exonucl_a-hlix_arch_N"/>
</dbReference>
<dbReference type="InterPro" id="IPR038969">
    <property type="entry name" value="FEN"/>
</dbReference>
<dbReference type="InterPro" id="IPR008918">
    <property type="entry name" value="HhH2"/>
</dbReference>
<dbReference type="GO" id="GO:0008409">
    <property type="term" value="F:5'-3' exonuclease activity"/>
    <property type="evidence" value="ECO:0007669"/>
    <property type="project" value="InterPro"/>
</dbReference>
<evidence type="ECO:0000313" key="8">
    <source>
        <dbReference type="EMBL" id="ANS77744.1"/>
    </source>
</evidence>
<keyword evidence="1" id="KW-0540">Nuclease</keyword>
<evidence type="ECO:0000256" key="6">
    <source>
        <dbReference type="ARBA" id="ARBA00050026"/>
    </source>
</evidence>
<evidence type="ECO:0000256" key="1">
    <source>
        <dbReference type="ARBA" id="ARBA00022722"/>
    </source>
</evidence>
<sequence length="322" mass="34521">MRRMTAPAGTSDVAPPQLLLLDTASLYFRAYFGVKDLRAAPDGTPTNAVRGLVDMIATLVGRFSPTHLVCCWDNDWRPDFRVEAIPSYKSHRLVEGSEEKEEAPPELKVQVPIIRRVLDAVGIPILGADGYEADDVIGTLTARHRGRLPVGVVTGDRDLFQLVDDEAGVTVVYTAKQGVRDAEEIHQADLRSRYAVPTGQAYAEMSMLRGDTSDGLPGVKGIGEKTAAALIEQYGTLAALREAVDSGDPAIKGARRTNLEAGAGYLDVAPKVVLVAHDAPVPDVPLTLPREIADPGTLQQLVETYDLSNPVGRLLAALAITP</sequence>
<dbReference type="CDD" id="cd09859">
    <property type="entry name" value="PIN_53EXO"/>
    <property type="match status" value="1"/>
</dbReference>
<dbReference type="SUPFAM" id="SSF88723">
    <property type="entry name" value="PIN domain-like"/>
    <property type="match status" value="1"/>
</dbReference>
<keyword evidence="3" id="KW-0269">Exonuclease</keyword>
<accession>A0A1B1N8K0</accession>
<dbReference type="GO" id="GO:0003677">
    <property type="term" value="F:DNA binding"/>
    <property type="evidence" value="ECO:0007669"/>
    <property type="project" value="UniProtKB-KW"/>
</dbReference>
<dbReference type="STRING" id="1758689.SGUI_0348"/>
<dbReference type="GO" id="GO:0017108">
    <property type="term" value="F:5'-flap endonuclease activity"/>
    <property type="evidence" value="ECO:0007669"/>
    <property type="project" value="InterPro"/>
</dbReference>
<dbReference type="Pfam" id="PF01367">
    <property type="entry name" value="5_3_exonuc"/>
    <property type="match status" value="1"/>
</dbReference>
<comment type="function">
    <text evidence="5">5'-3' exonuclease acting preferentially on double-stranded DNA.</text>
</comment>
<dbReference type="EMBL" id="CP014989">
    <property type="protein sequence ID" value="ANS77744.1"/>
    <property type="molecule type" value="Genomic_DNA"/>
</dbReference>
<evidence type="ECO:0000256" key="4">
    <source>
        <dbReference type="ARBA" id="ARBA00023125"/>
    </source>
</evidence>
<dbReference type="Gene3D" id="3.40.50.1010">
    <property type="entry name" value="5'-nuclease"/>
    <property type="match status" value="1"/>
</dbReference>
<dbReference type="GO" id="GO:0033567">
    <property type="term" value="P:DNA replication, Okazaki fragment processing"/>
    <property type="evidence" value="ECO:0007669"/>
    <property type="project" value="InterPro"/>
</dbReference>
<gene>
    <name evidence="8" type="ORF">SGUI_0348</name>
</gene>
<organism evidence="8 9">
    <name type="scientific">Serinicoccus hydrothermalis</name>
    <dbReference type="NCBI Taxonomy" id="1758689"/>
    <lineage>
        <taxon>Bacteria</taxon>
        <taxon>Bacillati</taxon>
        <taxon>Actinomycetota</taxon>
        <taxon>Actinomycetes</taxon>
        <taxon>Micrococcales</taxon>
        <taxon>Ornithinimicrobiaceae</taxon>
        <taxon>Serinicoccus</taxon>
    </lineage>
</organism>
<evidence type="ECO:0000256" key="5">
    <source>
        <dbReference type="ARBA" id="ARBA00049957"/>
    </source>
</evidence>
<protein>
    <recommendedName>
        <fullName evidence="6">5'-3' exonuclease</fullName>
    </recommendedName>
</protein>